<evidence type="ECO:0000313" key="2">
    <source>
        <dbReference type="EMBL" id="RAP73757.1"/>
    </source>
</evidence>
<gene>
    <name evidence="2" type="ORF">DL346_26240</name>
</gene>
<feature type="transmembrane region" description="Helical" evidence="1">
    <location>
        <begin position="98"/>
        <end position="120"/>
    </location>
</feature>
<protein>
    <submittedName>
        <fullName evidence="2">Uncharacterized protein</fullName>
    </submittedName>
</protein>
<reference evidence="2 3" key="1">
    <citation type="submission" date="2018-06" db="EMBL/GenBank/DDBJ databases">
        <title>Paenibacillus montanisoli sp. nov., isolated from mountain area soil.</title>
        <authorList>
            <person name="Wu M."/>
        </authorList>
    </citation>
    <scope>NUCLEOTIDE SEQUENCE [LARGE SCALE GENOMIC DNA]</scope>
    <source>
        <strain evidence="2 3">RA17</strain>
    </source>
</reference>
<evidence type="ECO:0000256" key="1">
    <source>
        <dbReference type="SAM" id="Phobius"/>
    </source>
</evidence>
<keyword evidence="1" id="KW-0472">Membrane</keyword>
<dbReference type="EMBL" id="QLUW01000006">
    <property type="protein sequence ID" value="RAP73757.1"/>
    <property type="molecule type" value="Genomic_DNA"/>
</dbReference>
<evidence type="ECO:0000313" key="3">
    <source>
        <dbReference type="Proteomes" id="UP000249260"/>
    </source>
</evidence>
<feature type="transmembrane region" description="Helical" evidence="1">
    <location>
        <begin position="67"/>
        <end position="86"/>
    </location>
</feature>
<feature type="transmembrane region" description="Helical" evidence="1">
    <location>
        <begin position="6"/>
        <end position="22"/>
    </location>
</feature>
<name>A0A328TT75_9BACL</name>
<organism evidence="2 3">
    <name type="scientific">Paenibacillus montanisoli</name>
    <dbReference type="NCBI Taxonomy" id="2081970"/>
    <lineage>
        <taxon>Bacteria</taxon>
        <taxon>Bacillati</taxon>
        <taxon>Bacillota</taxon>
        <taxon>Bacilli</taxon>
        <taxon>Bacillales</taxon>
        <taxon>Paenibacillaceae</taxon>
        <taxon>Paenibacillus</taxon>
    </lineage>
</organism>
<proteinExistence type="predicted"/>
<feature type="transmembrane region" description="Helical" evidence="1">
    <location>
        <begin position="126"/>
        <end position="144"/>
    </location>
</feature>
<keyword evidence="1" id="KW-1133">Transmembrane helix</keyword>
<keyword evidence="1" id="KW-0812">Transmembrane</keyword>
<keyword evidence="3" id="KW-1185">Reference proteome</keyword>
<feature type="transmembrane region" description="Helical" evidence="1">
    <location>
        <begin position="29"/>
        <end position="47"/>
    </location>
</feature>
<dbReference type="Proteomes" id="UP000249260">
    <property type="component" value="Unassembled WGS sequence"/>
</dbReference>
<comment type="caution">
    <text evidence="2">The sequence shown here is derived from an EMBL/GenBank/DDBJ whole genome shotgun (WGS) entry which is preliminary data.</text>
</comment>
<sequence length="152" mass="17350">MVISLYLFFCWFLCGVLFSLADKVSRQHFAFVLLMLNFINTNISYLLADPIKFYSVTKDPMGYVAFSLYQCLIIPALMTIIVGAYINQSTLRGKMAVILISVCVIAFFDWLSCIMGLFILNGSWQMTALFGYRLILLCLGFLCLKSFRRVRG</sequence>
<accession>A0A328TT75</accession>
<dbReference type="AlphaFoldDB" id="A0A328TT75"/>